<dbReference type="Pfam" id="PF13340">
    <property type="entry name" value="DUF4096"/>
    <property type="match status" value="1"/>
</dbReference>
<feature type="region of interest" description="Disordered" evidence="1">
    <location>
        <begin position="193"/>
        <end position="219"/>
    </location>
</feature>
<evidence type="ECO:0000259" key="2">
    <source>
        <dbReference type="Pfam" id="PF01609"/>
    </source>
</evidence>
<feature type="domain" description="Transposase IS4-like" evidence="2">
    <location>
        <begin position="73"/>
        <end position="248"/>
    </location>
</feature>
<evidence type="ECO:0000259" key="3">
    <source>
        <dbReference type="Pfam" id="PF13340"/>
    </source>
</evidence>
<name>A0A223SD62_9ACTN</name>
<dbReference type="Proteomes" id="UP000215005">
    <property type="component" value="Chromosome"/>
</dbReference>
<reference evidence="4 5" key="1">
    <citation type="submission" date="2017-08" db="EMBL/GenBank/DDBJ databases">
        <title>The complete genome sequence of Nocardiopsis gilva YIM 90087.</title>
        <authorList>
            <person name="Yin M."/>
            <person name="Tang S."/>
        </authorList>
    </citation>
    <scope>NUCLEOTIDE SEQUENCE [LARGE SCALE GENOMIC DNA]</scope>
    <source>
        <strain evidence="4 5">YIM 90087</strain>
    </source>
</reference>
<dbReference type="GO" id="GO:0003677">
    <property type="term" value="F:DNA binding"/>
    <property type="evidence" value="ECO:0007669"/>
    <property type="project" value="InterPro"/>
</dbReference>
<evidence type="ECO:0000256" key="1">
    <source>
        <dbReference type="SAM" id="MobiDB-lite"/>
    </source>
</evidence>
<keyword evidence="5" id="KW-1185">Reference proteome</keyword>
<dbReference type="Pfam" id="PF01609">
    <property type="entry name" value="DDE_Tnp_1"/>
    <property type="match status" value="1"/>
</dbReference>
<gene>
    <name evidence="4" type="ORF">CDO52_04870</name>
</gene>
<dbReference type="PANTHER" id="PTHR30007:SF1">
    <property type="entry name" value="BLR1914 PROTEIN"/>
    <property type="match status" value="1"/>
</dbReference>
<feature type="region of interest" description="Disordered" evidence="1">
    <location>
        <begin position="87"/>
        <end position="110"/>
    </location>
</feature>
<dbReference type="GO" id="GO:0006313">
    <property type="term" value="P:DNA transposition"/>
    <property type="evidence" value="ECO:0007669"/>
    <property type="project" value="InterPro"/>
</dbReference>
<dbReference type="EMBL" id="CP022753">
    <property type="protein sequence ID" value="ASU86035.1"/>
    <property type="molecule type" value="Genomic_DNA"/>
</dbReference>
<dbReference type="InterPro" id="IPR025161">
    <property type="entry name" value="IS402-like_dom"/>
</dbReference>
<protein>
    <submittedName>
        <fullName evidence="4">Transposase</fullName>
    </submittedName>
</protein>
<dbReference type="InterPro" id="IPR002559">
    <property type="entry name" value="Transposase_11"/>
</dbReference>
<dbReference type="AlphaFoldDB" id="A0A223SD62"/>
<dbReference type="KEGG" id="ngv:CDO52_04870"/>
<dbReference type="PANTHER" id="PTHR30007">
    <property type="entry name" value="PHP DOMAIN PROTEIN"/>
    <property type="match status" value="1"/>
</dbReference>
<sequence>MPDNPPKGGQWADHRRVINAVLFRTRTGIPWRDLPERYGPWETAAGRHRRWCLDGTWQRIADRLRIDAATGEDLVVGIDSTSVRAHSHAAGAAKKGSGTGRSGRLGSTGTFPGGLTTKIHLIADQRRRPLVTATSPGQRGDAPMFEPLMVALHLPRSVGRPRTRPDRLLADKAYSSAAIRSHLSRRGIKATIAQPADQRANRRRRGSAGGRPPAFDRGAYRGRNTVERAINLLKQNRAVATRYDKRAAIYDGTVQLASIRIWLRDLTRSKNTA</sequence>
<evidence type="ECO:0000313" key="5">
    <source>
        <dbReference type="Proteomes" id="UP000215005"/>
    </source>
</evidence>
<evidence type="ECO:0000313" key="4">
    <source>
        <dbReference type="EMBL" id="ASU86035.1"/>
    </source>
</evidence>
<accession>A0A223SD62</accession>
<organism evidence="4 5">
    <name type="scientific">Nocardiopsis gilva YIM 90087</name>
    <dbReference type="NCBI Taxonomy" id="1235441"/>
    <lineage>
        <taxon>Bacteria</taxon>
        <taxon>Bacillati</taxon>
        <taxon>Actinomycetota</taxon>
        <taxon>Actinomycetes</taxon>
        <taxon>Streptosporangiales</taxon>
        <taxon>Nocardiopsidaceae</taxon>
        <taxon>Nocardiopsis</taxon>
    </lineage>
</organism>
<feature type="domain" description="Insertion element IS402-like" evidence="3">
    <location>
        <begin position="4"/>
        <end position="60"/>
    </location>
</feature>
<proteinExistence type="predicted"/>
<dbReference type="GO" id="GO:0004803">
    <property type="term" value="F:transposase activity"/>
    <property type="evidence" value="ECO:0007669"/>
    <property type="project" value="InterPro"/>
</dbReference>
<dbReference type="NCBIfam" id="NF033580">
    <property type="entry name" value="transpos_IS5_3"/>
    <property type="match status" value="1"/>
</dbReference>